<dbReference type="Pfam" id="PF20250">
    <property type="entry name" value="FapA_N"/>
    <property type="match status" value="1"/>
</dbReference>
<dbReference type="AlphaFoldDB" id="A0A4R1N8Y8"/>
<dbReference type="OrthoDB" id="1279at2"/>
<dbReference type="InterPro" id="IPR005646">
    <property type="entry name" value="FapA"/>
</dbReference>
<reference evidence="3 4" key="1">
    <citation type="submission" date="2019-03" db="EMBL/GenBank/DDBJ databases">
        <title>Genomic Encyclopedia of Type Strains, Phase IV (KMG-IV): sequencing the most valuable type-strain genomes for metagenomic binning, comparative biology and taxonomic classification.</title>
        <authorList>
            <person name="Goeker M."/>
        </authorList>
    </citation>
    <scope>NUCLEOTIDE SEQUENCE [LARGE SCALE GENOMIC DNA]</scope>
    <source>
        <strain evidence="3 4">DSM 24176</strain>
    </source>
</reference>
<feature type="domain" description="Flagellar Assembly Protein A N-terminal region" evidence="2">
    <location>
        <begin position="74"/>
        <end position="249"/>
    </location>
</feature>
<accession>A0A4R1N8Y8</accession>
<dbReference type="PANTHER" id="PTHR38032:SF1">
    <property type="entry name" value="RNA-BINDING PROTEIN KHPB N-TERMINAL DOMAIN-CONTAINING PROTEIN"/>
    <property type="match status" value="1"/>
</dbReference>
<dbReference type="InterPro" id="IPR046866">
    <property type="entry name" value="FapA_N"/>
</dbReference>
<evidence type="ECO:0000256" key="1">
    <source>
        <dbReference type="SAM" id="Coils"/>
    </source>
</evidence>
<organism evidence="3 4">
    <name type="scientific">Natranaerovirga hydrolytica</name>
    <dbReference type="NCBI Taxonomy" id="680378"/>
    <lineage>
        <taxon>Bacteria</taxon>
        <taxon>Bacillati</taxon>
        <taxon>Bacillota</taxon>
        <taxon>Clostridia</taxon>
        <taxon>Lachnospirales</taxon>
        <taxon>Natranaerovirgaceae</taxon>
        <taxon>Natranaerovirga</taxon>
    </lineage>
</organism>
<dbReference type="Pfam" id="PF03961">
    <property type="entry name" value="FapA"/>
    <property type="match status" value="1"/>
</dbReference>
<keyword evidence="4" id="KW-1185">Reference proteome</keyword>
<evidence type="ECO:0000259" key="2">
    <source>
        <dbReference type="Pfam" id="PF20250"/>
    </source>
</evidence>
<name>A0A4R1N8Y8_9FIRM</name>
<dbReference type="InterPro" id="IPR046865">
    <property type="entry name" value="FapA_b_solenoid"/>
</dbReference>
<evidence type="ECO:0000313" key="4">
    <source>
        <dbReference type="Proteomes" id="UP000294545"/>
    </source>
</evidence>
<dbReference type="EMBL" id="SMGQ01000001">
    <property type="protein sequence ID" value="TCL00031.1"/>
    <property type="molecule type" value="Genomic_DNA"/>
</dbReference>
<evidence type="ECO:0000313" key="3">
    <source>
        <dbReference type="EMBL" id="TCL00031.1"/>
    </source>
</evidence>
<dbReference type="PANTHER" id="PTHR38032">
    <property type="entry name" value="POLYMERASE-RELATED"/>
    <property type="match status" value="1"/>
</dbReference>
<proteinExistence type="predicted"/>
<protein>
    <recommendedName>
        <fullName evidence="2">Flagellar Assembly Protein A N-terminal region domain-containing protein</fullName>
    </recommendedName>
</protein>
<dbReference type="Proteomes" id="UP000294545">
    <property type="component" value="Unassembled WGS sequence"/>
</dbReference>
<keyword evidence="1" id="KW-0175">Coiled coil</keyword>
<feature type="coiled-coil region" evidence="1">
    <location>
        <begin position="410"/>
        <end position="474"/>
    </location>
</feature>
<comment type="caution">
    <text evidence="3">The sequence shown here is derived from an EMBL/GenBank/DDBJ whole genome shotgun (WGS) entry which is preliminary data.</text>
</comment>
<dbReference type="RefSeq" id="WP_132278661.1">
    <property type="nucleotide sequence ID" value="NZ_SMGQ01000001.1"/>
</dbReference>
<gene>
    <name evidence="3" type="ORF">EDC19_0011</name>
</gene>
<sequence length="531" mass="59819">MISNKIFSNDSIELIVKDNKVFIKVFKGHFPITAFNDLLIDFPRVKVTNFIALKKTLEEGSHIYIEIGEYRPVVEVSVSNDQLKAFAFINLTEDEFKQFRKDELVDLILAFCKNKDIVYGLKLEGLENKITFLEKICIAEGTLPVTGEDAQVTLYEVKEVKPEVFSDGNVNHYEMNLINKVEKNDWLGERIEPTPGTPGKTVYGTDIPPVPGKQLKLTYDKKTIDAILNEDNTKTTLVASKAGAVIYEDGVISVCNYLEIDGNVSFHTGNIDFDGFVEISDTIEDNFSVKADNNIQVMGDLGLGGIDSIESREGSIYIRGGIAGKNKAKIICNGDLYTKFAADCTIICKGSVNIGYYAMNADIKAKEVILESYNSKIIGGNIEADIRVEAAEFGNRAEVPTTINVLGFNKIEYKKEYDDLNILIDKVKEKLLYLSQSLAVYSPNNLNQKEQRAYNDLERKHEILVQQIKLLEEKRRKYKSYLQSKGDGEVKANKCIYPNVSLNIKKHNKKFNNLYKAPVTYYVLHNQLNNA</sequence>